<comment type="subcellular location">
    <subcellularLocation>
        <location evidence="2">Secreted</location>
    </subcellularLocation>
</comment>
<protein>
    <recommendedName>
        <fullName evidence="6">Auxiliary Activity family 9 catalytic domain-containing protein</fullName>
    </recommendedName>
</protein>
<dbReference type="AlphaFoldDB" id="A0A2B7XWH7"/>
<comment type="cofactor">
    <cofactor evidence="1">
        <name>Cu(2+)</name>
        <dbReference type="ChEBI" id="CHEBI:29036"/>
    </cofactor>
</comment>
<evidence type="ECO:0000256" key="3">
    <source>
        <dbReference type="ARBA" id="ARBA00022525"/>
    </source>
</evidence>
<dbReference type="PANTHER" id="PTHR33353">
    <property type="entry name" value="PUTATIVE (AFU_ORTHOLOGUE AFUA_1G12560)-RELATED"/>
    <property type="match status" value="1"/>
</dbReference>
<dbReference type="EMBL" id="PDNB01000049">
    <property type="protein sequence ID" value="PGH13143.1"/>
    <property type="molecule type" value="Genomic_DNA"/>
</dbReference>
<keyword evidence="8" id="KW-1185">Reference proteome</keyword>
<dbReference type="STRING" id="1447875.A0A2B7XWH7"/>
<name>A0A2B7XWH7_9EURO</name>
<feature type="chain" id="PRO_5012089529" description="Auxiliary Activity family 9 catalytic domain-containing protein" evidence="5">
    <location>
        <begin position="22"/>
        <end position="249"/>
    </location>
</feature>
<evidence type="ECO:0000256" key="5">
    <source>
        <dbReference type="SAM" id="SignalP"/>
    </source>
</evidence>
<evidence type="ECO:0000313" key="8">
    <source>
        <dbReference type="Proteomes" id="UP000223968"/>
    </source>
</evidence>
<dbReference type="Pfam" id="PF03443">
    <property type="entry name" value="AA9"/>
    <property type="match status" value="1"/>
</dbReference>
<evidence type="ECO:0000256" key="1">
    <source>
        <dbReference type="ARBA" id="ARBA00001973"/>
    </source>
</evidence>
<comment type="caution">
    <text evidence="7">The sequence shown here is derived from an EMBL/GenBank/DDBJ whole genome shotgun (WGS) entry which is preliminary data.</text>
</comment>
<organism evidence="7 8">
    <name type="scientific">Helicocarpus griseus UAMH5409</name>
    <dbReference type="NCBI Taxonomy" id="1447875"/>
    <lineage>
        <taxon>Eukaryota</taxon>
        <taxon>Fungi</taxon>
        <taxon>Dikarya</taxon>
        <taxon>Ascomycota</taxon>
        <taxon>Pezizomycotina</taxon>
        <taxon>Eurotiomycetes</taxon>
        <taxon>Eurotiomycetidae</taxon>
        <taxon>Onygenales</taxon>
        <taxon>Ajellomycetaceae</taxon>
        <taxon>Helicocarpus</taxon>
    </lineage>
</organism>
<gene>
    <name evidence="7" type="ORF">AJ79_03850</name>
</gene>
<dbReference type="Gene3D" id="2.70.50.70">
    <property type="match status" value="1"/>
</dbReference>
<dbReference type="InterPro" id="IPR049892">
    <property type="entry name" value="AA9"/>
</dbReference>
<dbReference type="InterPro" id="IPR005103">
    <property type="entry name" value="AA9_LPMO"/>
</dbReference>
<keyword evidence="5" id="KW-0732">Signal</keyword>
<feature type="signal peptide" evidence="5">
    <location>
        <begin position="1"/>
        <end position="21"/>
    </location>
</feature>
<evidence type="ECO:0000256" key="4">
    <source>
        <dbReference type="ARBA" id="ARBA00023157"/>
    </source>
</evidence>
<evidence type="ECO:0000313" key="7">
    <source>
        <dbReference type="EMBL" id="PGH13143.1"/>
    </source>
</evidence>
<evidence type="ECO:0000259" key="6">
    <source>
        <dbReference type="Pfam" id="PF03443"/>
    </source>
</evidence>
<keyword evidence="4" id="KW-1015">Disulfide bond</keyword>
<reference evidence="7 8" key="1">
    <citation type="submission" date="2017-10" db="EMBL/GenBank/DDBJ databases">
        <title>Comparative genomics in systemic dimorphic fungi from Ajellomycetaceae.</title>
        <authorList>
            <person name="Munoz J.F."/>
            <person name="Mcewen J.G."/>
            <person name="Clay O.K."/>
            <person name="Cuomo C.A."/>
        </authorList>
    </citation>
    <scope>NUCLEOTIDE SEQUENCE [LARGE SCALE GENOMIC DNA]</scope>
    <source>
        <strain evidence="7 8">UAMH5409</strain>
    </source>
</reference>
<dbReference type="Proteomes" id="UP000223968">
    <property type="component" value="Unassembled WGS sequence"/>
</dbReference>
<dbReference type="GO" id="GO:0005576">
    <property type="term" value="C:extracellular region"/>
    <property type="evidence" value="ECO:0007669"/>
    <property type="project" value="UniProtKB-SubCell"/>
</dbReference>
<keyword evidence="3" id="KW-0964">Secreted</keyword>
<evidence type="ECO:0000256" key="2">
    <source>
        <dbReference type="ARBA" id="ARBA00004613"/>
    </source>
</evidence>
<feature type="domain" description="Auxiliary Activity family 9 catalytic" evidence="6">
    <location>
        <begin position="22"/>
        <end position="236"/>
    </location>
</feature>
<sequence length="249" mass="26142">MLPVPALALLAGLISIPQVSAHGYVTGITVGGTYHGGWLADRYPYIPNPPDVVGWSTTVTDNGFVSPDQFSSDAIVCHRGAAPGAIAATVSAGSTVSLHWNTWPESHHGPVIEYMAPVSGDWSSINKGSLRWVKTAERGLISGSNPGFWATDQLIANNNTWTTTIPGNLAPGRYVLRHELIALHSAGNANGAQSYPQCVNLEVTGGGGSRPGGGVSATSFYRANDPGILFNLYGQFSSYPMPGPALWRG</sequence>
<dbReference type="OrthoDB" id="4183904at2759"/>
<dbReference type="PANTHER" id="PTHR33353:SF34">
    <property type="entry name" value="ENDO-BETA-1,4-GLUCANASE D"/>
    <property type="match status" value="1"/>
</dbReference>
<dbReference type="CDD" id="cd21175">
    <property type="entry name" value="LPMO_AA9"/>
    <property type="match status" value="1"/>
</dbReference>
<proteinExistence type="predicted"/>
<accession>A0A2B7XWH7</accession>